<comment type="caution">
    <text evidence="2">The sequence shown here is derived from an EMBL/GenBank/DDBJ whole genome shotgun (WGS) entry which is preliminary data.</text>
</comment>
<feature type="compositionally biased region" description="Polar residues" evidence="1">
    <location>
        <begin position="659"/>
        <end position="671"/>
    </location>
</feature>
<feature type="compositionally biased region" description="Basic and acidic residues" evidence="1">
    <location>
        <begin position="791"/>
        <end position="801"/>
    </location>
</feature>
<dbReference type="AlphaFoldDB" id="A0A9K3GSI8"/>
<proteinExistence type="predicted"/>
<feature type="region of interest" description="Disordered" evidence="1">
    <location>
        <begin position="791"/>
        <end position="836"/>
    </location>
</feature>
<feature type="compositionally biased region" description="Polar residues" evidence="1">
    <location>
        <begin position="802"/>
        <end position="812"/>
    </location>
</feature>
<dbReference type="Proteomes" id="UP000215914">
    <property type="component" value="Unassembled WGS sequence"/>
</dbReference>
<accession>A0A9K3GSI8</accession>
<feature type="compositionally biased region" description="Polar residues" evidence="1">
    <location>
        <begin position="581"/>
        <end position="599"/>
    </location>
</feature>
<gene>
    <name evidence="2" type="ORF">HanXRQr2_Chr17g0784021</name>
</gene>
<evidence type="ECO:0000256" key="1">
    <source>
        <dbReference type="SAM" id="MobiDB-lite"/>
    </source>
</evidence>
<evidence type="ECO:0000313" key="2">
    <source>
        <dbReference type="EMBL" id="KAF5753790.1"/>
    </source>
</evidence>
<keyword evidence="3" id="KW-1185">Reference proteome</keyword>
<organism evidence="2 3">
    <name type="scientific">Helianthus annuus</name>
    <name type="common">Common sunflower</name>
    <dbReference type="NCBI Taxonomy" id="4232"/>
    <lineage>
        <taxon>Eukaryota</taxon>
        <taxon>Viridiplantae</taxon>
        <taxon>Streptophyta</taxon>
        <taxon>Embryophyta</taxon>
        <taxon>Tracheophyta</taxon>
        <taxon>Spermatophyta</taxon>
        <taxon>Magnoliopsida</taxon>
        <taxon>eudicotyledons</taxon>
        <taxon>Gunneridae</taxon>
        <taxon>Pentapetalae</taxon>
        <taxon>asterids</taxon>
        <taxon>campanulids</taxon>
        <taxon>Asterales</taxon>
        <taxon>Asteraceae</taxon>
        <taxon>Asteroideae</taxon>
        <taxon>Heliantheae alliance</taxon>
        <taxon>Heliantheae</taxon>
        <taxon>Helianthus</taxon>
    </lineage>
</organism>
<reference evidence="2" key="1">
    <citation type="journal article" date="2017" name="Nature">
        <title>The sunflower genome provides insights into oil metabolism, flowering and Asterid evolution.</title>
        <authorList>
            <person name="Badouin H."/>
            <person name="Gouzy J."/>
            <person name="Grassa C.J."/>
            <person name="Murat F."/>
            <person name="Staton S.E."/>
            <person name="Cottret L."/>
            <person name="Lelandais-Briere C."/>
            <person name="Owens G.L."/>
            <person name="Carrere S."/>
            <person name="Mayjonade B."/>
            <person name="Legrand L."/>
            <person name="Gill N."/>
            <person name="Kane N.C."/>
            <person name="Bowers J.E."/>
            <person name="Hubner S."/>
            <person name="Bellec A."/>
            <person name="Berard A."/>
            <person name="Berges H."/>
            <person name="Blanchet N."/>
            <person name="Boniface M.C."/>
            <person name="Brunel D."/>
            <person name="Catrice O."/>
            <person name="Chaidir N."/>
            <person name="Claudel C."/>
            <person name="Donnadieu C."/>
            <person name="Faraut T."/>
            <person name="Fievet G."/>
            <person name="Helmstetter N."/>
            <person name="King M."/>
            <person name="Knapp S.J."/>
            <person name="Lai Z."/>
            <person name="Le Paslier M.C."/>
            <person name="Lippi Y."/>
            <person name="Lorenzon L."/>
            <person name="Mandel J.R."/>
            <person name="Marage G."/>
            <person name="Marchand G."/>
            <person name="Marquand E."/>
            <person name="Bret-Mestries E."/>
            <person name="Morien E."/>
            <person name="Nambeesan S."/>
            <person name="Nguyen T."/>
            <person name="Pegot-Espagnet P."/>
            <person name="Pouilly N."/>
            <person name="Raftis F."/>
            <person name="Sallet E."/>
            <person name="Schiex T."/>
            <person name="Thomas J."/>
            <person name="Vandecasteele C."/>
            <person name="Vares D."/>
            <person name="Vear F."/>
            <person name="Vautrin S."/>
            <person name="Crespi M."/>
            <person name="Mangin B."/>
            <person name="Burke J.M."/>
            <person name="Salse J."/>
            <person name="Munos S."/>
            <person name="Vincourt P."/>
            <person name="Rieseberg L.H."/>
            <person name="Langlade N.B."/>
        </authorList>
    </citation>
    <scope>NUCLEOTIDE SEQUENCE</scope>
    <source>
        <tissue evidence="2">Leaves</tissue>
    </source>
</reference>
<name>A0A9K3GSI8_HELAN</name>
<dbReference type="EMBL" id="MNCJ02000332">
    <property type="protein sequence ID" value="KAF5753790.1"/>
    <property type="molecule type" value="Genomic_DNA"/>
</dbReference>
<sequence length="1150" mass="127623">MCFVCGLFSTGMDEQPHPVREFYKGHNQTALLDVNIRGGAEYANIIRFLRNSRIGFAISESIHLVQAYIDDFWRTARVVDDTIEATVSGSSIVITEEVIRAALRFGDLDYGSTCYVRQIRERGVRSFGYAASFDKKEISKGMFLGQWRFFFHVLMQCLSPRKSGTDTMSNDLVSGMIGLPYNQPYNFSLMIFQALKQQIGLKANDKRLMLLYPRFLCIIFRHLLPNLSFEGTLLAYGLTPMGNRIFKDCTKINKSTRTDARPVLTPLCGAILQDNYNPESDLQWLNIRDGLDHIFVGDVQEPVVVQPQVDLQQPPAVIQEPEPVQEPVISEPVTATSIQAAVSVPVPTSTSSATEVAVETDAEILELDAALDAGPSSRTVDKGKRPMEDAVVDELLDDMPTEKEYLMAVMSELQNCIRPPQKRSLELFRAKVASLGPSSEWGIRLARWNEKASDPDSIVFSSSDDDDDADRPRPVLDTVRASAPLRKFKRRRVAVSDLQSSSPMVASVSVTSSSAPSDSRGLLNVELSVAPPTLSSPLPFPSFVEATSVTTSVLPDTPIMSSPIPVLPLFESLSSQTGTSNAFALSGSSSLPVQPTSPIDLSDPETGRTRARTAVGKNPPSVRRKKASSRPPVSPSSGSRPSRAQPSGSRPPAPRSALVSFSSPSGSGTKQNFQEFVRDQFQDVAKVMFQHKTQFSTLQSEIELLKKRDVAREQQLAQLFRLSKAQSIQLGKFIAQEASMSARQQTLVSTTDRLIGVVTGLVSLLAAQGESLSSDFQVQAQCKLDELKKIREDLDKDKDPNASKQGEQSRSTRAPEAATPAHVEGESSGAVTGGDKGPVEAVAEVVLEPGEVAEGTFEDWRTDDDLAGKFSFIETAKGKSIQYESLPVNSDILRSYVFGVEMPEEIFNPLRVPEEVSAAARRWFRVLPDDTQRKRYLSTKGEYSGQIRSWDFDEQHGLVMIKRTDGVQYFRPRAKDHQTLPARDLHHIAQLDLNNHTNVASIRGLIPHLIAESRESKWKLFKPAVGQGVKYLNKFTGKEEWKVVYPPSSCLREIPMRKFDLNKFDKIGYWYLNGKTGEAVITETNVAEEIAKILDPIWLANLREGHLKKLRRLPLKYNAEDRVLADQFIKVVQFCVKNKVWAGSVFSKRK</sequence>
<dbReference type="Gramene" id="mRNA:HanXRQr2_Chr17g0784021">
    <property type="protein sequence ID" value="CDS:HanXRQr2_Chr17g0784021.1"/>
    <property type="gene ID" value="HanXRQr2_Chr17g0784021"/>
</dbReference>
<reference evidence="2" key="2">
    <citation type="submission" date="2020-06" db="EMBL/GenBank/DDBJ databases">
        <title>Helianthus annuus Genome sequencing and assembly Release 2.</title>
        <authorList>
            <person name="Gouzy J."/>
            <person name="Langlade N."/>
            <person name="Munos S."/>
        </authorList>
    </citation>
    <scope>NUCLEOTIDE SEQUENCE</scope>
    <source>
        <tissue evidence="2">Leaves</tissue>
    </source>
</reference>
<feature type="region of interest" description="Disordered" evidence="1">
    <location>
        <begin position="581"/>
        <end position="671"/>
    </location>
</feature>
<feature type="compositionally biased region" description="Low complexity" evidence="1">
    <location>
        <begin position="629"/>
        <end position="648"/>
    </location>
</feature>
<evidence type="ECO:0000313" key="3">
    <source>
        <dbReference type="Proteomes" id="UP000215914"/>
    </source>
</evidence>
<protein>
    <submittedName>
        <fullName evidence="2">Uncharacterized protein</fullName>
    </submittedName>
</protein>